<accession>A0ABT9P0K4</accession>
<proteinExistence type="predicted"/>
<dbReference type="Proteomes" id="UP001235712">
    <property type="component" value="Unassembled WGS sequence"/>
</dbReference>
<keyword evidence="1" id="KW-1133">Transmembrane helix</keyword>
<evidence type="ECO:0000256" key="1">
    <source>
        <dbReference type="SAM" id="Phobius"/>
    </source>
</evidence>
<protein>
    <submittedName>
        <fullName evidence="2">Drug/metabolite transporter superfamily protein YnfA</fullName>
    </submittedName>
</protein>
<feature type="transmembrane region" description="Helical" evidence="1">
    <location>
        <begin position="95"/>
        <end position="113"/>
    </location>
</feature>
<comment type="caution">
    <text evidence="2">The sequence shown here is derived from an EMBL/GenBank/DDBJ whole genome shotgun (WGS) entry which is preliminary data.</text>
</comment>
<dbReference type="RefSeq" id="WP_307240782.1">
    <property type="nucleotide sequence ID" value="NZ_JAUSQZ010000001.1"/>
</dbReference>
<gene>
    <name evidence="2" type="ORF">J2S57_001956</name>
</gene>
<keyword evidence="1" id="KW-0812">Transmembrane</keyword>
<feature type="transmembrane region" description="Helical" evidence="1">
    <location>
        <begin position="119"/>
        <end position="139"/>
    </location>
</feature>
<reference evidence="2 3" key="1">
    <citation type="submission" date="2023-07" db="EMBL/GenBank/DDBJ databases">
        <title>Sequencing the genomes of 1000 actinobacteria strains.</title>
        <authorList>
            <person name="Klenk H.-P."/>
        </authorList>
    </citation>
    <scope>NUCLEOTIDE SEQUENCE [LARGE SCALE GENOMIC DNA]</scope>
    <source>
        <strain evidence="2 3">DSM 44388</strain>
    </source>
</reference>
<keyword evidence="1" id="KW-0472">Membrane</keyword>
<evidence type="ECO:0000313" key="3">
    <source>
        <dbReference type="Proteomes" id="UP001235712"/>
    </source>
</evidence>
<sequence length="199" mass="21626">MASDWTPLWVCAFGIMTFLPVLGLHLRALISTTGRDQLWHGAQVLIALGLIDIFWPYPPIPVSALTAELVFTGAAFVAAVTLARMMRIEPTNGEIRRWQILLVNLLVMIYLFTVPSSDGFVLDVLGGCFIVQALVWLPGVAPRLFSTKDRALSGLSLSLGPAALSVAMAYLLLTVHLGPETAQIPIVPEDPGMPNMHHM</sequence>
<keyword evidence="3" id="KW-1185">Reference proteome</keyword>
<feature type="transmembrane region" description="Helical" evidence="1">
    <location>
        <begin position="63"/>
        <end position="83"/>
    </location>
</feature>
<name>A0ABT9P0K4_9ACTN</name>
<dbReference type="EMBL" id="JAUSQZ010000001">
    <property type="protein sequence ID" value="MDP9826207.1"/>
    <property type="molecule type" value="Genomic_DNA"/>
</dbReference>
<organism evidence="2 3">
    <name type="scientific">Kineosporia succinea</name>
    <dbReference type="NCBI Taxonomy" id="84632"/>
    <lineage>
        <taxon>Bacteria</taxon>
        <taxon>Bacillati</taxon>
        <taxon>Actinomycetota</taxon>
        <taxon>Actinomycetes</taxon>
        <taxon>Kineosporiales</taxon>
        <taxon>Kineosporiaceae</taxon>
        <taxon>Kineosporia</taxon>
    </lineage>
</organism>
<evidence type="ECO:0000313" key="2">
    <source>
        <dbReference type="EMBL" id="MDP9826207.1"/>
    </source>
</evidence>
<feature type="transmembrane region" description="Helical" evidence="1">
    <location>
        <begin position="38"/>
        <end position="57"/>
    </location>
</feature>
<feature type="transmembrane region" description="Helical" evidence="1">
    <location>
        <begin position="151"/>
        <end position="173"/>
    </location>
</feature>
<feature type="transmembrane region" description="Helical" evidence="1">
    <location>
        <begin position="6"/>
        <end position="26"/>
    </location>
</feature>